<protein>
    <submittedName>
        <fullName evidence="3">M6 family metalloprotease domain-containing protein</fullName>
    </submittedName>
</protein>
<feature type="domain" description="Peptidase M6-like" evidence="2">
    <location>
        <begin position="225"/>
        <end position="363"/>
    </location>
</feature>
<keyword evidence="3" id="KW-0482">Metalloprotease</keyword>
<dbReference type="RefSeq" id="WP_130059716.1">
    <property type="nucleotide sequence ID" value="NZ_JADNPJ010000008.1"/>
</dbReference>
<evidence type="ECO:0000313" key="3">
    <source>
        <dbReference type="EMBL" id="KAA3759209.1"/>
    </source>
</evidence>
<feature type="compositionally biased region" description="Polar residues" evidence="1">
    <location>
        <begin position="468"/>
        <end position="487"/>
    </location>
</feature>
<evidence type="ECO:0000313" key="4">
    <source>
        <dbReference type="Proteomes" id="UP000422221"/>
    </source>
</evidence>
<keyword evidence="3" id="KW-0378">Hydrolase</keyword>
<dbReference type="AlphaFoldDB" id="A0A7J4XE33"/>
<evidence type="ECO:0000256" key="1">
    <source>
        <dbReference type="SAM" id="MobiDB-lite"/>
    </source>
</evidence>
<dbReference type="GO" id="GO:0008237">
    <property type="term" value="F:metallopeptidase activity"/>
    <property type="evidence" value="ECO:0007669"/>
    <property type="project" value="UniProtKB-KW"/>
</dbReference>
<accession>A0A7J4XE33</accession>
<dbReference type="PANTHER" id="PTHR41775:SF1">
    <property type="entry name" value="PEPTIDASE M6-LIKE DOMAIN-CONTAINING PROTEIN"/>
    <property type="match status" value="1"/>
</dbReference>
<organism evidence="3 4">
    <name type="scientific">Bacteroides salyersiae</name>
    <dbReference type="NCBI Taxonomy" id="291644"/>
    <lineage>
        <taxon>Bacteria</taxon>
        <taxon>Pseudomonadati</taxon>
        <taxon>Bacteroidota</taxon>
        <taxon>Bacteroidia</taxon>
        <taxon>Bacteroidales</taxon>
        <taxon>Bacteroidaceae</taxon>
        <taxon>Bacteroides</taxon>
    </lineage>
</organism>
<dbReference type="Pfam" id="PF05547">
    <property type="entry name" value="Peptidase_M6"/>
    <property type="match status" value="1"/>
</dbReference>
<dbReference type="SUPFAM" id="SSF55486">
    <property type="entry name" value="Metalloproteases ('zincins'), catalytic domain"/>
    <property type="match status" value="1"/>
</dbReference>
<comment type="caution">
    <text evidence="3">The sequence shown here is derived from an EMBL/GenBank/DDBJ whole genome shotgun (WGS) entry which is preliminary data.</text>
</comment>
<gene>
    <name evidence="3" type="ORF">F3F73_19435</name>
</gene>
<proteinExistence type="predicted"/>
<keyword evidence="3" id="KW-0645">Protease</keyword>
<dbReference type="PANTHER" id="PTHR41775">
    <property type="entry name" value="SECRETED PROTEIN-RELATED"/>
    <property type="match status" value="1"/>
</dbReference>
<name>A0A7J4XE33_9BACE</name>
<evidence type="ECO:0000259" key="2">
    <source>
        <dbReference type="Pfam" id="PF05547"/>
    </source>
</evidence>
<sequence length="740" mass="83542">MKNFRNILNWVLICFLITQVGNIWAIPADPTPFKLQQPDGKKFHAKLHGDEFLHFITTTDGYTIIKSPDGFYKYAVQNHDENILPGKYTAKDPTERSNDEVLFLNSVKRYLHSRQSKPKLSRSLANSLIRENSLKRISSTQFKGIIILAQFTDRSFLPNNSRELFDATINQPNYREDDFTGSVRDYFYDTSRGIFEPQFDIVGPVTLDYKQTDALGSDNGQALVRDACIKADQFVDFSNYDLNDDGEVDMIYVIFAGGGSHAGNNADFIWPHAYALNYSRVKLDGVYCNRYACSTELAGRENNKIRDGIGTICHEFSHVLGLPDFYDTDYEENGSAPHPGNWSLMASGGYLNNGRTPCSYSAFERYAIGWASPELIKESGNYTLPPLTTSNESFRINSAVPKEFFILENRIQEGWDKYLPGKGMLVFRVDSTNPNVWIQNTINNNPNHVYYELIRANNSLADGGGNTFPGTTQRESLTDDTTPSLRSWTGTPTETSLLNIKEENNIISFTVNKTSYNRLVETFESISKPNWNQESVSGILGSWNFSNAITYATTETNMGNGLRVASIKRGKIEMEFNTLEDIKSVSLIAGKKTAASPPQTIKIEISKDNGSNWVTYGSTITLTENKMNTYIIDEEITAPVRFRIVNIGTSEALVDDFTITEKRTSTTITRQQEDSIKFYTSERNLYVQSDKDKQLVEIFSIEGRQILSILCDKGWNEIPIKSPGIYIIKIDNRISKLICN</sequence>
<feature type="region of interest" description="Disordered" evidence="1">
    <location>
        <begin position="464"/>
        <end position="487"/>
    </location>
</feature>
<reference evidence="3 4" key="1">
    <citation type="journal article" date="2019" name="Nat. Med.">
        <title>A library of human gut bacterial isolates paired with longitudinal multiomics data enables mechanistic microbiome research.</title>
        <authorList>
            <person name="Poyet M."/>
            <person name="Groussin M."/>
            <person name="Gibbons S.M."/>
            <person name="Avila-Pacheco J."/>
            <person name="Jiang X."/>
            <person name="Kearney S.M."/>
            <person name="Perrotta A.R."/>
            <person name="Berdy B."/>
            <person name="Zhao S."/>
            <person name="Lieberman T.D."/>
            <person name="Swanson P.K."/>
            <person name="Smith M."/>
            <person name="Roesemann S."/>
            <person name="Alexander J.E."/>
            <person name="Rich S.A."/>
            <person name="Livny J."/>
            <person name="Vlamakis H."/>
            <person name="Clish C."/>
            <person name="Bullock K."/>
            <person name="Deik A."/>
            <person name="Scott J."/>
            <person name="Pierce K.A."/>
            <person name="Xavier R.J."/>
            <person name="Alm E.J."/>
        </authorList>
    </citation>
    <scope>NUCLEOTIDE SEQUENCE [LARGE SCALE GENOMIC DNA]</scope>
    <source>
        <strain evidence="3 4">BIOML-A10</strain>
    </source>
</reference>
<dbReference type="GO" id="GO:0006508">
    <property type="term" value="P:proteolysis"/>
    <property type="evidence" value="ECO:0007669"/>
    <property type="project" value="UniProtKB-KW"/>
</dbReference>
<dbReference type="NCBIfam" id="TIGR03296">
    <property type="entry name" value="M6dom_TIGR03296"/>
    <property type="match status" value="1"/>
</dbReference>
<dbReference type="EMBL" id="VWMK01000023">
    <property type="protein sequence ID" value="KAA3759209.1"/>
    <property type="molecule type" value="Genomic_DNA"/>
</dbReference>
<dbReference type="InterPro" id="IPR008757">
    <property type="entry name" value="Peptidase_M6-like_domain"/>
</dbReference>
<dbReference type="Proteomes" id="UP000422221">
    <property type="component" value="Unassembled WGS sequence"/>
</dbReference>